<dbReference type="RefSeq" id="WP_341567768.1">
    <property type="nucleotide sequence ID" value="NZ_JBAKAR010000012.1"/>
</dbReference>
<evidence type="ECO:0000313" key="2">
    <source>
        <dbReference type="EMBL" id="MEL0614230.1"/>
    </source>
</evidence>
<dbReference type="Proteomes" id="UP001379949">
    <property type="component" value="Unassembled WGS sequence"/>
</dbReference>
<evidence type="ECO:0000313" key="3">
    <source>
        <dbReference type="Proteomes" id="UP001379949"/>
    </source>
</evidence>
<proteinExistence type="predicted"/>
<name>A0ABU9G6V2_9GAMM</name>
<accession>A0ABU9G6V2</accession>
<reference evidence="2 3" key="1">
    <citation type="submission" date="2024-02" db="EMBL/GenBank/DDBJ databases">
        <title>Bacteria isolated from the canopy kelp, Nereocystis luetkeana.</title>
        <authorList>
            <person name="Pfister C.A."/>
            <person name="Younker I.T."/>
            <person name="Light S.H."/>
        </authorList>
    </citation>
    <scope>NUCLEOTIDE SEQUENCE [LARGE SCALE GENOMIC DNA]</scope>
    <source>
        <strain evidence="2 3">TI.4.07</strain>
    </source>
</reference>
<gene>
    <name evidence="2" type="ORF">V6242_13825</name>
</gene>
<organism evidence="2 3">
    <name type="scientific">Marinomonas arenicola</name>
    <dbReference type="NCBI Taxonomy" id="569601"/>
    <lineage>
        <taxon>Bacteria</taxon>
        <taxon>Pseudomonadati</taxon>
        <taxon>Pseudomonadota</taxon>
        <taxon>Gammaproteobacteria</taxon>
        <taxon>Oceanospirillales</taxon>
        <taxon>Oceanospirillaceae</taxon>
        <taxon>Marinomonas</taxon>
    </lineage>
</organism>
<comment type="caution">
    <text evidence="2">The sequence shown here is derived from an EMBL/GenBank/DDBJ whole genome shotgun (WGS) entry which is preliminary data.</text>
</comment>
<keyword evidence="3" id="KW-1185">Reference proteome</keyword>
<evidence type="ECO:0008006" key="4">
    <source>
        <dbReference type="Google" id="ProtNLM"/>
    </source>
</evidence>
<protein>
    <recommendedName>
        <fullName evidence="4">DUF21 domain-containing protein</fullName>
    </recommendedName>
</protein>
<feature type="transmembrane region" description="Helical" evidence="1">
    <location>
        <begin position="64"/>
        <end position="82"/>
    </location>
</feature>
<sequence length="87" mass="9552">MVDIESTATIITTVVLLILFMFFGANLAMVVLERKVSASSLKSLGVGLANMLNKKENPNSYLQARIYLVGSVFSFLAFMAFLEFSHA</sequence>
<evidence type="ECO:0000256" key="1">
    <source>
        <dbReference type="SAM" id="Phobius"/>
    </source>
</evidence>
<keyword evidence="1" id="KW-1133">Transmembrane helix</keyword>
<feature type="transmembrane region" description="Helical" evidence="1">
    <location>
        <begin position="6"/>
        <end position="32"/>
    </location>
</feature>
<dbReference type="EMBL" id="JBAKAR010000012">
    <property type="protein sequence ID" value="MEL0614230.1"/>
    <property type="molecule type" value="Genomic_DNA"/>
</dbReference>
<keyword evidence="1" id="KW-0812">Transmembrane</keyword>
<keyword evidence="1" id="KW-0472">Membrane</keyword>